<feature type="transmembrane region" description="Helical" evidence="6">
    <location>
        <begin position="21"/>
        <end position="42"/>
    </location>
</feature>
<evidence type="ECO:0000259" key="8">
    <source>
        <dbReference type="Pfam" id="PF12704"/>
    </source>
</evidence>
<keyword evidence="3 6" id="KW-0812">Transmembrane</keyword>
<evidence type="ECO:0000313" key="9">
    <source>
        <dbReference type="EMBL" id="SNT29957.1"/>
    </source>
</evidence>
<keyword evidence="4 6" id="KW-1133">Transmembrane helix</keyword>
<dbReference type="PANTHER" id="PTHR30572:SF18">
    <property type="entry name" value="ABC-TYPE MACROLIDE FAMILY EXPORT SYSTEM PERMEASE COMPONENT 2"/>
    <property type="match status" value="1"/>
</dbReference>
<feature type="transmembrane region" description="Helical" evidence="6">
    <location>
        <begin position="751"/>
        <end position="769"/>
    </location>
</feature>
<dbReference type="GO" id="GO:0022857">
    <property type="term" value="F:transmembrane transporter activity"/>
    <property type="evidence" value="ECO:0007669"/>
    <property type="project" value="TreeGrafter"/>
</dbReference>
<sequence length="788" mass="90031">MKLKYYLRITLRNFFRHRVSSLVNLIGLTTGLTCAFFIYLWVQDELSINKFHEKDDRLFRVMEFQTYSNEMFATNSTPGILAENLKIDFPDIKYAATTTWVGKSLLTYNNDKYFKEESFHVGEDYFNIFTYPLLAGNPDDVLKDKSSICISRNLAEKFFGDVESAVGETLRYENDRDFIVTGVFENIPKNSTYRFDFVLPFEDFKDDNEWVKSWGNNGPHTYVILEEGAEQQAVTEKISGYVKSKNEDGDSNVDLFLKKYSEQYLYGKYTNGVQDGGRIEYVRLFSIIAIFILVIACINFMNLSTARASKRAHEVGVRKAIGADRQTLIKQFIGESLLITIFSMVLAYLFVLLLLPQFNFITDKEISLELTPQIITFSIATVIMTGFLAGSYPALYLTHFNPVKVLKGEIKSSAGEIWARKGLVIFQFTITIILIVGVIVIHKQTSYALTKNLGYDRDNVVFFSQEGTIQDKRDAFFTELRKIPGVASAAGTSHTLLHQMNNTSGLDWRTKQPEERILFENIRVDHEFQKTMGMELIAGRWFDKQFGADSTKIVMNEAAVKVMGFTPEEAIGETIKLWEEHDLQIVGVLKDFHYQSIHREVDPAFFWLGNTWNTAVRLEAGKEVLAMTKVQELYETFCPGFIFEYEFLDKSYQELYESETRIGTLSSYFAGFAILISCLGLFGLATFTAERRLKEIGIRKVLGASVSNIVMMLSKDFTRLVGISIIIAIPISYYFMDKWLESFAYKIDLSFWIFVGTAIISLMIAWLTVSSQALRAANVNPSKCLKDE</sequence>
<dbReference type="Pfam" id="PF02687">
    <property type="entry name" value="FtsX"/>
    <property type="match status" value="2"/>
</dbReference>
<protein>
    <submittedName>
        <fullName evidence="9">ABC-type antimicrobial peptide transport system, permease component</fullName>
    </submittedName>
</protein>
<feature type="transmembrane region" description="Helical" evidence="6">
    <location>
        <begin position="281"/>
        <end position="301"/>
    </location>
</feature>
<keyword evidence="5 6" id="KW-0472">Membrane</keyword>
<dbReference type="OrthoDB" id="5933722at2"/>
<gene>
    <name evidence="9" type="ORF">SAMN05421640_3280</name>
</gene>
<evidence type="ECO:0000256" key="5">
    <source>
        <dbReference type="ARBA" id="ARBA00023136"/>
    </source>
</evidence>
<keyword evidence="10" id="KW-1185">Reference proteome</keyword>
<feature type="transmembrane region" description="Helical" evidence="6">
    <location>
        <begin position="668"/>
        <end position="689"/>
    </location>
</feature>
<evidence type="ECO:0000256" key="2">
    <source>
        <dbReference type="ARBA" id="ARBA00022475"/>
    </source>
</evidence>
<comment type="subcellular location">
    <subcellularLocation>
        <location evidence="1">Cell membrane</location>
        <topology evidence="1">Multi-pass membrane protein</topology>
    </subcellularLocation>
</comment>
<evidence type="ECO:0000313" key="10">
    <source>
        <dbReference type="Proteomes" id="UP000198393"/>
    </source>
</evidence>
<feature type="domain" description="MacB-like periplasmic core" evidence="8">
    <location>
        <begin position="21"/>
        <end position="239"/>
    </location>
</feature>
<dbReference type="AlphaFoldDB" id="A0A239LH22"/>
<dbReference type="InterPro" id="IPR003838">
    <property type="entry name" value="ABC3_permease_C"/>
</dbReference>
<evidence type="ECO:0000259" key="7">
    <source>
        <dbReference type="Pfam" id="PF02687"/>
    </source>
</evidence>
<dbReference type="InterPro" id="IPR025857">
    <property type="entry name" value="MacB_PCD"/>
</dbReference>
<evidence type="ECO:0000256" key="3">
    <source>
        <dbReference type="ARBA" id="ARBA00022692"/>
    </source>
</evidence>
<feature type="transmembrane region" description="Helical" evidence="6">
    <location>
        <begin position="418"/>
        <end position="441"/>
    </location>
</feature>
<feature type="domain" description="ABC3 transporter permease C-terminal" evidence="7">
    <location>
        <begin position="287"/>
        <end position="402"/>
    </location>
</feature>
<keyword evidence="2" id="KW-1003">Cell membrane</keyword>
<feature type="transmembrane region" description="Helical" evidence="6">
    <location>
        <begin position="717"/>
        <end position="736"/>
    </location>
</feature>
<evidence type="ECO:0000256" key="4">
    <source>
        <dbReference type="ARBA" id="ARBA00022989"/>
    </source>
</evidence>
<dbReference type="PANTHER" id="PTHR30572">
    <property type="entry name" value="MEMBRANE COMPONENT OF TRANSPORTER-RELATED"/>
    <property type="match status" value="1"/>
</dbReference>
<evidence type="ECO:0000256" key="1">
    <source>
        <dbReference type="ARBA" id="ARBA00004651"/>
    </source>
</evidence>
<feature type="domain" description="MacB-like periplasmic core" evidence="8">
    <location>
        <begin position="430"/>
        <end position="596"/>
    </location>
</feature>
<accession>A0A239LH22</accession>
<dbReference type="Pfam" id="PF12704">
    <property type="entry name" value="MacB_PCD"/>
    <property type="match status" value="2"/>
</dbReference>
<feature type="domain" description="ABC3 transporter permease C-terminal" evidence="7">
    <location>
        <begin position="669"/>
        <end position="781"/>
    </location>
</feature>
<dbReference type="RefSeq" id="WP_089357943.1">
    <property type="nucleotide sequence ID" value="NZ_FZPD01000005.1"/>
</dbReference>
<reference evidence="9 10" key="1">
    <citation type="submission" date="2017-06" db="EMBL/GenBank/DDBJ databases">
        <authorList>
            <person name="Kim H.J."/>
            <person name="Triplett B.A."/>
        </authorList>
    </citation>
    <scope>NUCLEOTIDE SEQUENCE [LARGE SCALE GENOMIC DNA]</scope>
    <source>
        <strain evidence="9 10">DSM 19307</strain>
    </source>
</reference>
<organism evidence="9 10">
    <name type="scientific">Ekhidna lutea</name>
    <dbReference type="NCBI Taxonomy" id="447679"/>
    <lineage>
        <taxon>Bacteria</taxon>
        <taxon>Pseudomonadati</taxon>
        <taxon>Bacteroidota</taxon>
        <taxon>Cytophagia</taxon>
        <taxon>Cytophagales</taxon>
        <taxon>Reichenbachiellaceae</taxon>
        <taxon>Ekhidna</taxon>
    </lineage>
</organism>
<feature type="transmembrane region" description="Helical" evidence="6">
    <location>
        <begin position="332"/>
        <end position="354"/>
    </location>
</feature>
<dbReference type="EMBL" id="FZPD01000005">
    <property type="protein sequence ID" value="SNT29957.1"/>
    <property type="molecule type" value="Genomic_DNA"/>
</dbReference>
<dbReference type="GO" id="GO:0005886">
    <property type="term" value="C:plasma membrane"/>
    <property type="evidence" value="ECO:0007669"/>
    <property type="project" value="UniProtKB-SubCell"/>
</dbReference>
<name>A0A239LH22_EKHLU</name>
<dbReference type="InterPro" id="IPR050250">
    <property type="entry name" value="Macrolide_Exporter_MacB"/>
</dbReference>
<feature type="transmembrane region" description="Helical" evidence="6">
    <location>
        <begin position="374"/>
        <end position="397"/>
    </location>
</feature>
<proteinExistence type="predicted"/>
<evidence type="ECO:0000256" key="6">
    <source>
        <dbReference type="SAM" id="Phobius"/>
    </source>
</evidence>
<dbReference type="Proteomes" id="UP000198393">
    <property type="component" value="Unassembled WGS sequence"/>
</dbReference>